<dbReference type="GO" id="GO:0006508">
    <property type="term" value="P:proteolysis"/>
    <property type="evidence" value="ECO:0007669"/>
    <property type="project" value="InterPro"/>
</dbReference>
<dbReference type="InterPro" id="IPR058739">
    <property type="entry name" value="NicX"/>
</dbReference>
<gene>
    <name evidence="2" type="ORF">CK500_00050</name>
</gene>
<name>A0A2A2FKD5_9EURY</name>
<dbReference type="GO" id="GO:0004177">
    <property type="term" value="F:aminopeptidase activity"/>
    <property type="evidence" value="ECO:0007669"/>
    <property type="project" value="UniProtKB-KW"/>
</dbReference>
<keyword evidence="2" id="KW-0645">Protease</keyword>
<comment type="caution">
    <text evidence="2">The sequence shown here is derived from an EMBL/GenBank/DDBJ whole genome shotgun (WGS) entry which is preliminary data.</text>
</comment>
<sequence>MLDVEMAAAARGIVEDCLDVQPGEEVLVIADARKERVARSIARAASGAGAEAITTTMPLLESHGNEPPETVAEAMAAADVAFTCTSHAITHTRSRLAAAEAGTRFGILRSVTEDMMVEGAMSVDFEELRRRTEAVRDVLDAATEAHVTSDKGTDVSFSLEGCSAFSLDGYYHENYGFATLPPGESPTHPAEGTANGEIVIDVSMDNLGQVDEPITLHVEDGFVTDVTGGEDADELRRIIDENDENAGNIAEFAIGTNPEAKLIGNLAEDKKKAGTVHFAVGDNESLGGTLKSDIHLDGVVRTPTVRLDGEVVVDDGELVESLFD</sequence>
<dbReference type="OrthoDB" id="371826at2157"/>
<dbReference type="RefSeq" id="WP_095635227.1">
    <property type="nucleotide sequence ID" value="NZ_NSKC01000001.1"/>
</dbReference>
<evidence type="ECO:0000256" key="1">
    <source>
        <dbReference type="ARBA" id="ARBA00022723"/>
    </source>
</evidence>
<keyword evidence="2" id="KW-0378">Hydrolase</keyword>
<organism evidence="2 3">
    <name type="scientific">Halorubrum salipaludis</name>
    <dbReference type="NCBI Taxonomy" id="2032630"/>
    <lineage>
        <taxon>Archaea</taxon>
        <taxon>Methanobacteriati</taxon>
        <taxon>Methanobacteriota</taxon>
        <taxon>Stenosarchaea group</taxon>
        <taxon>Halobacteria</taxon>
        <taxon>Halobacteriales</taxon>
        <taxon>Haloferacaceae</taxon>
        <taxon>Halorubrum</taxon>
    </lineage>
</organism>
<dbReference type="AlphaFoldDB" id="A0A2A2FKD5"/>
<dbReference type="EMBL" id="NSKC01000001">
    <property type="protein sequence ID" value="PAU85102.1"/>
    <property type="molecule type" value="Genomic_DNA"/>
</dbReference>
<proteinExistence type="predicted"/>
<dbReference type="InterPro" id="IPR052170">
    <property type="entry name" value="M29_Exopeptidase"/>
</dbReference>
<evidence type="ECO:0000313" key="3">
    <source>
        <dbReference type="Proteomes" id="UP000218083"/>
    </source>
</evidence>
<accession>A0A2A2FKD5</accession>
<dbReference type="PANTHER" id="PTHR34448:SF1">
    <property type="entry name" value="BLL6088 PROTEIN"/>
    <property type="match status" value="1"/>
</dbReference>
<reference evidence="2 3" key="1">
    <citation type="submission" date="2017-08" db="EMBL/GenBank/DDBJ databases">
        <title>The strain WRN001 was isolated from Binhai saline alkaline soil, Tianjin, China.</title>
        <authorList>
            <person name="Liu D."/>
            <person name="Zhang G."/>
        </authorList>
    </citation>
    <scope>NUCLEOTIDE SEQUENCE [LARGE SCALE GENOMIC DNA]</scope>
    <source>
        <strain evidence="2 3">WN019</strain>
    </source>
</reference>
<protein>
    <submittedName>
        <fullName evidence="2">Leucyl aminopeptidase</fullName>
    </submittedName>
</protein>
<evidence type="ECO:0000313" key="2">
    <source>
        <dbReference type="EMBL" id="PAU85102.1"/>
    </source>
</evidence>
<dbReference type="GO" id="GO:0046872">
    <property type="term" value="F:metal ion binding"/>
    <property type="evidence" value="ECO:0007669"/>
    <property type="project" value="UniProtKB-KW"/>
</dbReference>
<keyword evidence="2" id="KW-0031">Aminopeptidase</keyword>
<dbReference type="SUPFAM" id="SSF144052">
    <property type="entry name" value="Thermophilic metalloprotease-like"/>
    <property type="match status" value="1"/>
</dbReference>
<dbReference type="Proteomes" id="UP000218083">
    <property type="component" value="Unassembled WGS sequence"/>
</dbReference>
<keyword evidence="1" id="KW-0479">Metal-binding</keyword>
<dbReference type="PANTHER" id="PTHR34448">
    <property type="entry name" value="AMINOPEPTIDASE"/>
    <property type="match status" value="1"/>
</dbReference>
<dbReference type="Pfam" id="PF26233">
    <property type="entry name" value="NicX"/>
    <property type="match status" value="1"/>
</dbReference>
<keyword evidence="3" id="KW-1185">Reference proteome</keyword>